<dbReference type="InterPro" id="IPR027417">
    <property type="entry name" value="P-loop_NTPase"/>
</dbReference>
<dbReference type="Gene3D" id="3.40.50.300">
    <property type="entry name" value="P-loop containing nucleotide triphosphate hydrolases"/>
    <property type="match status" value="1"/>
</dbReference>
<dbReference type="Proteomes" id="UP000249163">
    <property type="component" value="Chromosome"/>
</dbReference>
<evidence type="ECO:0000313" key="1">
    <source>
        <dbReference type="EMBL" id="AWV35140.1"/>
    </source>
</evidence>
<accession>A0AAD0KNR9</accession>
<evidence type="ECO:0000313" key="2">
    <source>
        <dbReference type="Proteomes" id="UP000249163"/>
    </source>
</evidence>
<protein>
    <submittedName>
        <fullName evidence="1">Uncharacterized protein</fullName>
    </submittedName>
</protein>
<sequence length="849" mass="98779">MIPKIDYGYSATLERLKEWMTNCGNHLGKNLNETETRNKIIDPLFISVMGWNEKQLSREGYLNKIGYYDYEFQSEEEKFILEAKRECVPFHMPNANVVKSTSLKNKYSELKEAISQGIDYAVPRSIDVVAVCNGSQIAVVYVPYYHTKECDTYLFKDHDRIFEDIINFYNLFSPNQSIKKELKKLLESKNNILIRSRPSFLQKINQKQQNPDDVLPNNQLATYLSTIHDKYFTEIISNWELLKKCYCDYEGAHQYEKNIEFVLRDRAPRLGKVVEDITIIDEDNDEWEKEQPVGPITTDKIVDIKTTRKTADAFDDRFTSYRNNSKMFLLIGGAGAGKTTFIHRFFNFILSEDDRNSTVWIYLDCKECASDTNLDTFIYQKIEDELFEKYSSLGIFDNKNTLLNVFANDIKRKKALLSLISEEQQNEKKFEIIEEIIEKDKQTYIKRLFEYIQKMEYSTCVVYDNVDQLDTELQKKLFLHGNAVKERLRTTLILSLREEVYYQHENDKTFNFSDCEVFHIPAPRIYNVLAKRLKAAKEELDESQMLFGIKNTKGMSITLKKLDIIEVLTQTFIGSQENTLLLEMLSNRDVRESLRMFKKIISSPNITYDDLLVAAGVSSIKAQSDKRIKNDELLKALALENRIHYQSSKSKIINIFDINNDGFFSHFTKLRILQYAQSNLTLTVGTLPKGFFQLKVMYNEFFRYTVNDLETFINICLSLQKEGALINLKGSISSLESSDFVSLGPTGYFYLNNLKLNPMYLALISIDAPITDENTVERIEDLYDKSKKAVSEFQKNKRYHDMANAYIDYLILSEKEEIEFLKSIGCPDIESPLYKISENIKDQINIGSE</sequence>
<reference evidence="1 2" key="1">
    <citation type="submission" date="2017-06" db="EMBL/GenBank/DDBJ databases">
        <title>Complete genome sequence of Paenibacillus odorifer CBA7130.</title>
        <authorList>
            <person name="Nam Y.-D."/>
            <person name="Kang J."/>
            <person name="Chung W.-H."/>
        </authorList>
    </citation>
    <scope>NUCLEOTIDE SEQUENCE [LARGE SCALE GENOMIC DNA]</scope>
    <source>
        <strain evidence="1 2">CBA7130</strain>
    </source>
</reference>
<organism evidence="1 2">
    <name type="scientific">Paenibacillus odorifer</name>
    <dbReference type="NCBI Taxonomy" id="189426"/>
    <lineage>
        <taxon>Bacteria</taxon>
        <taxon>Bacillati</taxon>
        <taxon>Bacillota</taxon>
        <taxon>Bacilli</taxon>
        <taxon>Bacillales</taxon>
        <taxon>Paenibacillaceae</taxon>
        <taxon>Paenibacillus</taxon>
    </lineage>
</organism>
<dbReference type="SUPFAM" id="SSF52540">
    <property type="entry name" value="P-loop containing nucleoside triphosphate hydrolases"/>
    <property type="match status" value="1"/>
</dbReference>
<name>A0AAD0KNR9_9BACL</name>
<dbReference type="AlphaFoldDB" id="A0AAD0KNR9"/>
<gene>
    <name evidence="1" type="ORF">CD191_22270</name>
</gene>
<dbReference type="RefSeq" id="WP_111505125.1">
    <property type="nucleotide sequence ID" value="NZ_CP021965.1"/>
</dbReference>
<dbReference type="EMBL" id="CP021965">
    <property type="protein sequence ID" value="AWV35140.1"/>
    <property type="molecule type" value="Genomic_DNA"/>
</dbReference>
<proteinExistence type="predicted"/>